<name>A0A383VDP5_TETOB</name>
<dbReference type="EMBL" id="FNXT01000337">
    <property type="protein sequence ID" value="SZX63675.1"/>
    <property type="molecule type" value="Genomic_DNA"/>
</dbReference>
<organism evidence="3 4">
    <name type="scientific">Tetradesmus obliquus</name>
    <name type="common">Green alga</name>
    <name type="synonym">Acutodesmus obliquus</name>
    <dbReference type="NCBI Taxonomy" id="3088"/>
    <lineage>
        <taxon>Eukaryota</taxon>
        <taxon>Viridiplantae</taxon>
        <taxon>Chlorophyta</taxon>
        <taxon>core chlorophytes</taxon>
        <taxon>Chlorophyceae</taxon>
        <taxon>CS clade</taxon>
        <taxon>Sphaeropleales</taxon>
        <taxon>Scenedesmaceae</taxon>
        <taxon>Tetradesmus</taxon>
    </lineage>
</organism>
<keyword evidence="4" id="KW-1185">Reference proteome</keyword>
<feature type="region of interest" description="Disordered" evidence="1">
    <location>
        <begin position="125"/>
        <end position="157"/>
    </location>
</feature>
<evidence type="ECO:0000313" key="4">
    <source>
        <dbReference type="Proteomes" id="UP000256970"/>
    </source>
</evidence>
<dbReference type="AlphaFoldDB" id="A0A383VDP5"/>
<feature type="region of interest" description="Disordered" evidence="1">
    <location>
        <begin position="191"/>
        <end position="214"/>
    </location>
</feature>
<evidence type="ECO:0000256" key="2">
    <source>
        <dbReference type="SAM" id="SignalP"/>
    </source>
</evidence>
<evidence type="ECO:0000313" key="3">
    <source>
        <dbReference type="EMBL" id="SZX63675.1"/>
    </source>
</evidence>
<accession>A0A383VDP5</accession>
<feature type="compositionally biased region" description="Low complexity" evidence="1">
    <location>
        <begin position="193"/>
        <end position="213"/>
    </location>
</feature>
<feature type="signal peptide" evidence="2">
    <location>
        <begin position="1"/>
        <end position="19"/>
    </location>
</feature>
<protein>
    <recommendedName>
        <fullName evidence="5">CBM1 domain-containing protein</fullName>
    </recommendedName>
</protein>
<evidence type="ECO:0000256" key="1">
    <source>
        <dbReference type="SAM" id="MobiDB-lite"/>
    </source>
</evidence>
<feature type="compositionally biased region" description="Low complexity" evidence="1">
    <location>
        <begin position="138"/>
        <end position="157"/>
    </location>
</feature>
<keyword evidence="2" id="KW-0732">Signal</keyword>
<sequence>MLTYCSFFVFAAATQFAAAVLCSAEVAVAATSTGLQPYAACDSTGCSHSPSSTSSSSQPAGRQHTGCKSAQRHLPACPVGFSCQQQRSQGWLCLPDNQGATAAPAADATQQAAASTYDVERRSLAEIVPDNPAVATRTTNSTAAGSPPPAGSTAAGAANNSALAPRATGDAAPAANSTAGSNLTANAAVTPRASNETAAGASNSSSTQAAANTRQAVPLANCPAGQTAKATPAALQLGSPPPAAAAAAAALNATAPDAATSDNDDATPLIPFAQCGGAAGECTPKGDSCKDAIWEDFKCPETHPCQRWDLNYWQCLPAGALAKLPPAPTANASKVVGTSNASGASAAGASNTSAGAVMLAAPEEIASARASNSSGGAGPGDDVKCGPGEAALGKLCVRPTRAAASGSLGSGMRMRWAAALVASASAALMLV</sequence>
<dbReference type="Proteomes" id="UP000256970">
    <property type="component" value="Unassembled WGS sequence"/>
</dbReference>
<gene>
    <name evidence="3" type="ORF">BQ4739_LOCUS4227</name>
</gene>
<reference evidence="3 4" key="1">
    <citation type="submission" date="2016-10" db="EMBL/GenBank/DDBJ databases">
        <authorList>
            <person name="Cai Z."/>
        </authorList>
    </citation>
    <scope>NUCLEOTIDE SEQUENCE [LARGE SCALE GENOMIC DNA]</scope>
</reference>
<feature type="chain" id="PRO_5016921696" description="CBM1 domain-containing protein" evidence="2">
    <location>
        <begin position="20"/>
        <end position="431"/>
    </location>
</feature>
<evidence type="ECO:0008006" key="5">
    <source>
        <dbReference type="Google" id="ProtNLM"/>
    </source>
</evidence>
<proteinExistence type="predicted"/>